<feature type="chain" id="PRO_5012349755" evidence="13">
    <location>
        <begin position="33"/>
        <end position="726"/>
    </location>
</feature>
<dbReference type="Pfam" id="PF00593">
    <property type="entry name" value="TonB_dep_Rec_b-barrel"/>
    <property type="match status" value="1"/>
</dbReference>
<dbReference type="InterPro" id="IPR012910">
    <property type="entry name" value="Plug_dom"/>
</dbReference>
<keyword evidence="4" id="KW-0410">Iron transport</keyword>
<feature type="domain" description="TonB-dependent receptor-like beta-barrel" evidence="14">
    <location>
        <begin position="292"/>
        <end position="694"/>
    </location>
</feature>
<keyword evidence="6" id="KW-0408">Iron</keyword>
<keyword evidence="2 11" id="KW-0813">Transport</keyword>
<evidence type="ECO:0000259" key="15">
    <source>
        <dbReference type="Pfam" id="PF07715"/>
    </source>
</evidence>
<keyword evidence="13" id="KW-0732">Signal</keyword>
<keyword evidence="10 11" id="KW-0998">Cell outer membrane</keyword>
<gene>
    <name evidence="16" type="ORF">OLMES_1111</name>
</gene>
<organism evidence="16 17">
    <name type="scientific">Oleiphilus messinensis</name>
    <dbReference type="NCBI Taxonomy" id="141451"/>
    <lineage>
        <taxon>Bacteria</taxon>
        <taxon>Pseudomonadati</taxon>
        <taxon>Pseudomonadota</taxon>
        <taxon>Gammaproteobacteria</taxon>
        <taxon>Oceanospirillales</taxon>
        <taxon>Oleiphilaceae</taxon>
        <taxon>Oleiphilus</taxon>
    </lineage>
</organism>
<dbReference type="EMBL" id="CP021425">
    <property type="protein sequence ID" value="ARU55196.1"/>
    <property type="molecule type" value="Genomic_DNA"/>
</dbReference>
<evidence type="ECO:0000256" key="1">
    <source>
        <dbReference type="ARBA" id="ARBA00004571"/>
    </source>
</evidence>
<dbReference type="RefSeq" id="WP_087460324.1">
    <property type="nucleotide sequence ID" value="NZ_CP021425.1"/>
</dbReference>
<evidence type="ECO:0000256" key="3">
    <source>
        <dbReference type="ARBA" id="ARBA00022452"/>
    </source>
</evidence>
<evidence type="ECO:0000256" key="5">
    <source>
        <dbReference type="ARBA" id="ARBA00022692"/>
    </source>
</evidence>
<dbReference type="InterPro" id="IPR039426">
    <property type="entry name" value="TonB-dep_rcpt-like"/>
</dbReference>
<dbReference type="PANTHER" id="PTHR32552:SF81">
    <property type="entry name" value="TONB-DEPENDENT OUTER MEMBRANE RECEPTOR"/>
    <property type="match status" value="1"/>
</dbReference>
<keyword evidence="16" id="KW-0675">Receptor</keyword>
<evidence type="ECO:0000256" key="13">
    <source>
        <dbReference type="SAM" id="SignalP"/>
    </source>
</evidence>
<keyword evidence="7" id="KW-0406">Ion transport</keyword>
<dbReference type="KEGG" id="ome:OLMES_1111"/>
<dbReference type="PANTHER" id="PTHR32552">
    <property type="entry name" value="FERRICHROME IRON RECEPTOR-RELATED"/>
    <property type="match status" value="1"/>
</dbReference>
<dbReference type="CDD" id="cd01347">
    <property type="entry name" value="ligand_gated_channel"/>
    <property type="match status" value="1"/>
</dbReference>
<evidence type="ECO:0000313" key="16">
    <source>
        <dbReference type="EMBL" id="ARU55196.1"/>
    </source>
</evidence>
<evidence type="ECO:0000259" key="14">
    <source>
        <dbReference type="Pfam" id="PF00593"/>
    </source>
</evidence>
<dbReference type="InterPro" id="IPR000531">
    <property type="entry name" value="Beta-barrel_TonB"/>
</dbReference>
<evidence type="ECO:0000256" key="9">
    <source>
        <dbReference type="ARBA" id="ARBA00023136"/>
    </source>
</evidence>
<keyword evidence="5 11" id="KW-0812">Transmembrane</keyword>
<keyword evidence="3 11" id="KW-1134">Transmembrane beta strand</keyword>
<dbReference type="Proteomes" id="UP000196027">
    <property type="component" value="Chromosome"/>
</dbReference>
<dbReference type="Gene3D" id="2.40.170.20">
    <property type="entry name" value="TonB-dependent receptor, beta-barrel domain"/>
    <property type="match status" value="1"/>
</dbReference>
<evidence type="ECO:0000313" key="17">
    <source>
        <dbReference type="Proteomes" id="UP000196027"/>
    </source>
</evidence>
<dbReference type="GO" id="GO:0006826">
    <property type="term" value="P:iron ion transport"/>
    <property type="evidence" value="ECO:0007669"/>
    <property type="project" value="UniProtKB-KW"/>
</dbReference>
<evidence type="ECO:0000256" key="10">
    <source>
        <dbReference type="ARBA" id="ARBA00023237"/>
    </source>
</evidence>
<dbReference type="SUPFAM" id="SSF56935">
    <property type="entry name" value="Porins"/>
    <property type="match status" value="1"/>
</dbReference>
<comment type="subcellular location">
    <subcellularLocation>
        <location evidence="1 11">Cell outer membrane</location>
        <topology evidence="1 11">Multi-pass membrane protein</topology>
    </subcellularLocation>
</comment>
<reference evidence="16 17" key="1">
    <citation type="submission" date="2017-05" db="EMBL/GenBank/DDBJ databases">
        <title>Genomic insights into alkan degradation activity of Oleiphilus messinensis.</title>
        <authorList>
            <person name="Kozyavkin S.A."/>
            <person name="Slesarev A.I."/>
            <person name="Golyshin P.N."/>
            <person name="Korzhenkov A."/>
            <person name="Golyshina O.N."/>
            <person name="Toshchakov S.V."/>
        </authorList>
    </citation>
    <scope>NUCLEOTIDE SEQUENCE [LARGE SCALE GENOMIC DNA]</scope>
    <source>
        <strain evidence="16 17">ME102</strain>
    </source>
</reference>
<proteinExistence type="inferred from homology"/>
<sequence>MYDAQAVLKSCLALSIKVALPLSLAVTLNAKAETSDSRRPDYLNLSLGDLLKVVVTSQRREENLLDVPISITTLTQQDLDDAGVHRLRDTQHLAPNMIVTGPYVNGRPDFVIRGIQSTFDQPAFESSVSIYIDGVYMGRETSANPDLIDVERVEILRGPQGTLYGKNSIAGAINLVTAEPGKKFKSKVDLTTGEFERRRVTAMLNSPIIDDKLYIKIRGFGLRDEGYMYNTYRDENVNNENSRGLQLYVLSTPTDKLKVKITADGLWEDRDISFGEAILVPGQPAHPGYVSGDFQVAFNEPETEDREVSGVGLNIDYDIATHYKLTTVLGYRQSDIDVTGDFGESPLDEAFTDFHDEMEQLSAEIRLASPQEDRFNYVAGLFFYDARTKSEHNAFTGLDHPAGVSQILNDMVLDTTSYAVFANSSFKLSERWTLIAGGRYTIEKKTFDYSQFPDFPLNTIYADVNGFHDEISEKNFSPEFGLKFKVNDQLATYLKASRAFKSGGWSTLLVSSTDDLKFGSEYVTNYELGVKWLGLNNKLQLNTALFYMDYKDLQSTTYNVETQRSKFTNVAAATSKGVEIELKARPITPLTLWTSFGYTDASYDDFERCGPGGISCNGNRLIRAPEYTGRVAAQYHYALPVGKLILHSEAIYRGDMYFSVTNDPESKNPDYTLLNAYIGYQYDWLEASIWAQNLTDERVLNGVSLENSFIVPGNPRTAGLRFKVRL</sequence>
<dbReference type="PROSITE" id="PS52016">
    <property type="entry name" value="TONB_DEPENDENT_REC_3"/>
    <property type="match status" value="1"/>
</dbReference>
<evidence type="ECO:0000256" key="12">
    <source>
        <dbReference type="RuleBase" id="RU003357"/>
    </source>
</evidence>
<protein>
    <submittedName>
        <fullName evidence="16">TonB-dependent receptor</fullName>
    </submittedName>
</protein>
<dbReference type="OrthoDB" id="127311at2"/>
<evidence type="ECO:0000256" key="8">
    <source>
        <dbReference type="ARBA" id="ARBA00023077"/>
    </source>
</evidence>
<name>A0A1Y0I5X1_9GAMM</name>
<keyword evidence="8 12" id="KW-0798">TonB box</keyword>
<evidence type="ECO:0000256" key="4">
    <source>
        <dbReference type="ARBA" id="ARBA00022496"/>
    </source>
</evidence>
<keyword evidence="17" id="KW-1185">Reference proteome</keyword>
<evidence type="ECO:0000256" key="11">
    <source>
        <dbReference type="PROSITE-ProRule" id="PRU01360"/>
    </source>
</evidence>
<dbReference type="InterPro" id="IPR036942">
    <property type="entry name" value="Beta-barrel_TonB_sf"/>
</dbReference>
<feature type="signal peptide" evidence="13">
    <location>
        <begin position="1"/>
        <end position="32"/>
    </location>
</feature>
<dbReference type="Pfam" id="PF07715">
    <property type="entry name" value="Plug"/>
    <property type="match status" value="1"/>
</dbReference>
<evidence type="ECO:0000256" key="7">
    <source>
        <dbReference type="ARBA" id="ARBA00023065"/>
    </source>
</evidence>
<dbReference type="AlphaFoldDB" id="A0A1Y0I5X1"/>
<keyword evidence="9 11" id="KW-0472">Membrane</keyword>
<evidence type="ECO:0000256" key="2">
    <source>
        <dbReference type="ARBA" id="ARBA00022448"/>
    </source>
</evidence>
<feature type="domain" description="TonB-dependent receptor plug" evidence="15">
    <location>
        <begin position="64"/>
        <end position="172"/>
    </location>
</feature>
<evidence type="ECO:0000256" key="6">
    <source>
        <dbReference type="ARBA" id="ARBA00023004"/>
    </source>
</evidence>
<accession>A0A1Y0I5X1</accession>
<comment type="similarity">
    <text evidence="11 12">Belongs to the TonB-dependent receptor family.</text>
</comment>
<dbReference type="GO" id="GO:0009279">
    <property type="term" value="C:cell outer membrane"/>
    <property type="evidence" value="ECO:0007669"/>
    <property type="project" value="UniProtKB-SubCell"/>
</dbReference>